<organism evidence="2 3">
    <name type="scientific">Candidatus Wildermuthbacteria bacterium RIFCSPHIGHO2_02_FULL_45_25</name>
    <dbReference type="NCBI Taxonomy" id="1802450"/>
    <lineage>
        <taxon>Bacteria</taxon>
        <taxon>Candidatus Wildermuthiibacteriota</taxon>
    </lineage>
</organism>
<protein>
    <recommendedName>
        <fullName evidence="4">EamA domain-containing protein</fullName>
    </recommendedName>
</protein>
<feature type="transmembrane region" description="Helical" evidence="1">
    <location>
        <begin position="148"/>
        <end position="168"/>
    </location>
</feature>
<accession>A0A1G2R498</accession>
<feature type="transmembrane region" description="Helical" evidence="1">
    <location>
        <begin position="60"/>
        <end position="79"/>
    </location>
</feature>
<comment type="caution">
    <text evidence="2">The sequence shown here is derived from an EMBL/GenBank/DDBJ whole genome shotgun (WGS) entry which is preliminary data.</text>
</comment>
<feature type="transmembrane region" description="Helical" evidence="1">
    <location>
        <begin position="33"/>
        <end position="54"/>
    </location>
</feature>
<keyword evidence="1" id="KW-1133">Transmembrane helix</keyword>
<feature type="transmembrane region" description="Helical" evidence="1">
    <location>
        <begin position="291"/>
        <end position="311"/>
    </location>
</feature>
<evidence type="ECO:0000313" key="3">
    <source>
        <dbReference type="Proteomes" id="UP000178092"/>
    </source>
</evidence>
<dbReference type="EMBL" id="MHTV01000019">
    <property type="protein sequence ID" value="OHA66911.1"/>
    <property type="molecule type" value="Genomic_DNA"/>
</dbReference>
<gene>
    <name evidence="2" type="ORF">A3C04_00985</name>
</gene>
<keyword evidence="1" id="KW-0812">Transmembrane</keyword>
<feature type="transmembrane region" description="Helical" evidence="1">
    <location>
        <begin position="258"/>
        <end position="279"/>
    </location>
</feature>
<dbReference type="Proteomes" id="UP000178092">
    <property type="component" value="Unassembled WGS sequence"/>
</dbReference>
<reference evidence="2 3" key="1">
    <citation type="journal article" date="2016" name="Nat. Commun.">
        <title>Thousands of microbial genomes shed light on interconnected biogeochemical processes in an aquifer system.</title>
        <authorList>
            <person name="Anantharaman K."/>
            <person name="Brown C.T."/>
            <person name="Hug L.A."/>
            <person name="Sharon I."/>
            <person name="Castelle C.J."/>
            <person name="Probst A.J."/>
            <person name="Thomas B.C."/>
            <person name="Singh A."/>
            <person name="Wilkins M.J."/>
            <person name="Karaoz U."/>
            <person name="Brodie E.L."/>
            <person name="Williams K.H."/>
            <person name="Hubbard S.S."/>
            <person name="Banfield J.F."/>
        </authorList>
    </citation>
    <scope>NUCLEOTIDE SEQUENCE [LARGE SCALE GENOMIC DNA]</scope>
</reference>
<evidence type="ECO:0000313" key="2">
    <source>
        <dbReference type="EMBL" id="OHA66911.1"/>
    </source>
</evidence>
<keyword evidence="1" id="KW-0472">Membrane</keyword>
<feature type="transmembrane region" description="Helical" evidence="1">
    <location>
        <begin position="6"/>
        <end position="26"/>
    </location>
</feature>
<sequence>MWIFIALGAYFVLAVVALLDKFLLAGPIQNPKVYAFAIGLLGGVGFVLVPFGFLEIPEPLYIVFGLLAGFLYIFGLVAFFSGLQKFDASRVVPAVGGILPVCTLIFTAVFVGKEGFAFESLPAFALLLVGSVGISWEKRTKLTRESFIYSALAALFFSLSFVCAKFVYEVQPFFSGLLWVLCGSFATSLLFFLFKDVRQQARVFISRKKENTAKKMSAGIGVLFVVNQAMGALGSVLHSRAIDLAPFAYLAYVNALEGVKYVFVLLLALMFSLWVPHILKEELTRRVIAQKIIFIGLIAAGLALMASSGIWEL</sequence>
<proteinExistence type="predicted"/>
<evidence type="ECO:0000256" key="1">
    <source>
        <dbReference type="SAM" id="Phobius"/>
    </source>
</evidence>
<dbReference type="AlphaFoldDB" id="A0A1G2R498"/>
<name>A0A1G2R498_9BACT</name>
<feature type="transmembrane region" description="Helical" evidence="1">
    <location>
        <begin position="215"/>
        <end position="238"/>
    </location>
</feature>
<feature type="transmembrane region" description="Helical" evidence="1">
    <location>
        <begin position="116"/>
        <end position="136"/>
    </location>
</feature>
<feature type="transmembrane region" description="Helical" evidence="1">
    <location>
        <begin position="174"/>
        <end position="194"/>
    </location>
</feature>
<feature type="transmembrane region" description="Helical" evidence="1">
    <location>
        <begin position="91"/>
        <end position="110"/>
    </location>
</feature>
<evidence type="ECO:0008006" key="4">
    <source>
        <dbReference type="Google" id="ProtNLM"/>
    </source>
</evidence>